<reference evidence="1" key="1">
    <citation type="journal article" date="2015" name="Nature">
        <title>Complex archaea that bridge the gap between prokaryotes and eukaryotes.</title>
        <authorList>
            <person name="Spang A."/>
            <person name="Saw J.H."/>
            <person name="Jorgensen S.L."/>
            <person name="Zaremba-Niedzwiedzka K."/>
            <person name="Martijn J."/>
            <person name="Lind A.E."/>
            <person name="van Eijk R."/>
            <person name="Schleper C."/>
            <person name="Guy L."/>
            <person name="Ettema T.J."/>
        </authorList>
    </citation>
    <scope>NUCLEOTIDE SEQUENCE</scope>
</reference>
<dbReference type="AlphaFoldDB" id="A0A0F9A222"/>
<accession>A0A0F9A222</accession>
<dbReference type="EMBL" id="LAZR01044879">
    <property type="protein sequence ID" value="KKL03560.1"/>
    <property type="molecule type" value="Genomic_DNA"/>
</dbReference>
<organism evidence="1">
    <name type="scientific">marine sediment metagenome</name>
    <dbReference type="NCBI Taxonomy" id="412755"/>
    <lineage>
        <taxon>unclassified sequences</taxon>
        <taxon>metagenomes</taxon>
        <taxon>ecological metagenomes</taxon>
    </lineage>
</organism>
<protein>
    <submittedName>
        <fullName evidence="1">Uncharacterized protein</fullName>
    </submittedName>
</protein>
<proteinExistence type="predicted"/>
<sequence>MNRIFSDTFEVTVLDETHTVDVAELMLGLRIDPVDVGEDLRAQPGSFAWVAVLAAQADYDAGRAKQSLAALRAVIGKELHADNQGKSRYDRMTEAAIDEEVTIDSRVLDMVDDYGELARRAAILTGIREAFRHRRDMLNALAYGSRQSQQAET</sequence>
<name>A0A0F9A222_9ZZZZ</name>
<comment type="caution">
    <text evidence="1">The sequence shown here is derived from an EMBL/GenBank/DDBJ whole genome shotgun (WGS) entry which is preliminary data.</text>
</comment>
<gene>
    <name evidence="1" type="ORF">LCGC14_2624920</name>
</gene>
<evidence type="ECO:0000313" key="1">
    <source>
        <dbReference type="EMBL" id="KKL03560.1"/>
    </source>
</evidence>